<evidence type="ECO:0000256" key="10">
    <source>
        <dbReference type="ARBA" id="ARBA00048048"/>
    </source>
</evidence>
<evidence type="ECO:0000259" key="13">
    <source>
        <dbReference type="Pfam" id="PF01529"/>
    </source>
</evidence>
<feature type="region of interest" description="Disordered" evidence="12">
    <location>
        <begin position="1"/>
        <end position="43"/>
    </location>
</feature>
<keyword evidence="5 11" id="KW-1133">Transmembrane helix</keyword>
<dbReference type="EMBL" id="CAXHTA020000004">
    <property type="protein sequence ID" value="CAL5220885.1"/>
    <property type="molecule type" value="Genomic_DNA"/>
</dbReference>
<protein>
    <recommendedName>
        <fullName evidence="11">S-acyltransferase</fullName>
        <ecNumber evidence="11">2.3.1.225</ecNumber>
    </recommendedName>
    <alternativeName>
        <fullName evidence="11">Palmitoyltransferase</fullName>
    </alternativeName>
</protein>
<comment type="similarity">
    <text evidence="2 11">Belongs to the DHHC palmitoyltransferase family.</text>
</comment>
<evidence type="ECO:0000256" key="9">
    <source>
        <dbReference type="ARBA" id="ARBA00023315"/>
    </source>
</evidence>
<comment type="domain">
    <text evidence="11">The DHHC domain is required for palmitoyltransferase activity.</text>
</comment>
<evidence type="ECO:0000256" key="3">
    <source>
        <dbReference type="ARBA" id="ARBA00022679"/>
    </source>
</evidence>
<feature type="compositionally biased region" description="Basic and acidic residues" evidence="12">
    <location>
        <begin position="623"/>
        <end position="632"/>
    </location>
</feature>
<evidence type="ECO:0000256" key="12">
    <source>
        <dbReference type="SAM" id="MobiDB-lite"/>
    </source>
</evidence>
<feature type="compositionally biased region" description="Basic and acidic residues" evidence="12">
    <location>
        <begin position="525"/>
        <end position="544"/>
    </location>
</feature>
<dbReference type="Pfam" id="PF01529">
    <property type="entry name" value="DHHC"/>
    <property type="match status" value="1"/>
</dbReference>
<keyword evidence="15" id="KW-1185">Reference proteome</keyword>
<feature type="compositionally biased region" description="Polar residues" evidence="12">
    <location>
        <begin position="640"/>
        <end position="649"/>
    </location>
</feature>
<dbReference type="Proteomes" id="UP001497392">
    <property type="component" value="Unassembled WGS sequence"/>
</dbReference>
<feature type="compositionally biased region" description="Polar residues" evidence="12">
    <location>
        <begin position="488"/>
        <end position="508"/>
    </location>
</feature>
<dbReference type="PANTHER" id="PTHR22883:SF43">
    <property type="entry name" value="PALMITOYLTRANSFERASE APP"/>
    <property type="match status" value="1"/>
</dbReference>
<comment type="caution">
    <text evidence="14">The sequence shown here is derived from an EMBL/GenBank/DDBJ whole genome shotgun (WGS) entry which is preliminary data.</text>
</comment>
<gene>
    <name evidence="14" type="primary">g2975</name>
    <name evidence="14" type="ORF">VP750_LOCUS2544</name>
</gene>
<evidence type="ECO:0000256" key="6">
    <source>
        <dbReference type="ARBA" id="ARBA00023136"/>
    </source>
</evidence>
<organism evidence="14 15">
    <name type="scientific">Coccomyxa viridis</name>
    <dbReference type="NCBI Taxonomy" id="1274662"/>
    <lineage>
        <taxon>Eukaryota</taxon>
        <taxon>Viridiplantae</taxon>
        <taxon>Chlorophyta</taxon>
        <taxon>core chlorophytes</taxon>
        <taxon>Trebouxiophyceae</taxon>
        <taxon>Trebouxiophyceae incertae sedis</taxon>
        <taxon>Coccomyxaceae</taxon>
        <taxon>Coccomyxa</taxon>
    </lineage>
</organism>
<evidence type="ECO:0000256" key="7">
    <source>
        <dbReference type="ARBA" id="ARBA00023139"/>
    </source>
</evidence>
<name>A0ABP1FLQ0_9CHLO</name>
<dbReference type="PROSITE" id="PS50216">
    <property type="entry name" value="DHHC"/>
    <property type="match status" value="1"/>
</dbReference>
<keyword evidence="8" id="KW-0449">Lipoprotein</keyword>
<dbReference type="InterPro" id="IPR001594">
    <property type="entry name" value="Palmitoyltrfase_DHHC"/>
</dbReference>
<evidence type="ECO:0000256" key="5">
    <source>
        <dbReference type="ARBA" id="ARBA00022989"/>
    </source>
</evidence>
<feature type="region of interest" description="Disordered" evidence="12">
    <location>
        <begin position="324"/>
        <end position="736"/>
    </location>
</feature>
<evidence type="ECO:0000313" key="15">
    <source>
        <dbReference type="Proteomes" id="UP001497392"/>
    </source>
</evidence>
<evidence type="ECO:0000256" key="2">
    <source>
        <dbReference type="ARBA" id="ARBA00008574"/>
    </source>
</evidence>
<reference evidence="14 15" key="1">
    <citation type="submission" date="2024-06" db="EMBL/GenBank/DDBJ databases">
        <authorList>
            <person name="Kraege A."/>
            <person name="Thomma B."/>
        </authorList>
    </citation>
    <scope>NUCLEOTIDE SEQUENCE [LARGE SCALE GENOMIC DNA]</scope>
</reference>
<dbReference type="InterPro" id="IPR039859">
    <property type="entry name" value="PFA4/ZDH16/20/ERF2-like"/>
</dbReference>
<feature type="compositionally biased region" description="Basic and acidic residues" evidence="12">
    <location>
        <begin position="673"/>
        <end position="683"/>
    </location>
</feature>
<feature type="compositionally biased region" description="Basic and acidic residues" evidence="12">
    <location>
        <begin position="580"/>
        <end position="596"/>
    </location>
</feature>
<keyword evidence="7" id="KW-0564">Palmitate</keyword>
<evidence type="ECO:0000256" key="1">
    <source>
        <dbReference type="ARBA" id="ARBA00004127"/>
    </source>
</evidence>
<keyword evidence="6 11" id="KW-0472">Membrane</keyword>
<evidence type="ECO:0000256" key="11">
    <source>
        <dbReference type="RuleBase" id="RU079119"/>
    </source>
</evidence>
<keyword evidence="3 11" id="KW-0808">Transferase</keyword>
<comment type="subcellular location">
    <subcellularLocation>
        <location evidence="1">Endomembrane system</location>
        <topology evidence="1">Multi-pass membrane protein</topology>
    </subcellularLocation>
</comment>
<dbReference type="PANTHER" id="PTHR22883">
    <property type="entry name" value="ZINC FINGER DHHC DOMAIN CONTAINING PROTEIN"/>
    <property type="match status" value="1"/>
</dbReference>
<feature type="transmembrane region" description="Helical" evidence="11">
    <location>
        <begin position="191"/>
        <end position="215"/>
    </location>
</feature>
<keyword evidence="9 11" id="KW-0012">Acyltransferase</keyword>
<feature type="compositionally biased region" description="Basic and acidic residues" evidence="12">
    <location>
        <begin position="719"/>
        <end position="730"/>
    </location>
</feature>
<evidence type="ECO:0000256" key="8">
    <source>
        <dbReference type="ARBA" id="ARBA00023288"/>
    </source>
</evidence>
<feature type="compositionally biased region" description="Low complexity" evidence="12">
    <location>
        <begin position="435"/>
        <end position="457"/>
    </location>
</feature>
<feature type="transmembrane region" description="Helical" evidence="11">
    <location>
        <begin position="235"/>
        <end position="258"/>
    </location>
</feature>
<dbReference type="EC" id="2.3.1.225" evidence="11"/>
<feature type="compositionally biased region" description="Polar residues" evidence="12">
    <location>
        <begin position="692"/>
        <end position="718"/>
    </location>
</feature>
<feature type="compositionally biased region" description="Polar residues" evidence="12">
    <location>
        <begin position="1"/>
        <end position="16"/>
    </location>
</feature>
<feature type="domain" description="Palmitoyltransferase DHHC" evidence="13">
    <location>
        <begin position="145"/>
        <end position="274"/>
    </location>
</feature>
<proteinExistence type="inferred from homology"/>
<comment type="catalytic activity">
    <reaction evidence="10 11">
        <text>L-cysteinyl-[protein] + hexadecanoyl-CoA = S-hexadecanoyl-L-cysteinyl-[protein] + CoA</text>
        <dbReference type="Rhea" id="RHEA:36683"/>
        <dbReference type="Rhea" id="RHEA-COMP:10131"/>
        <dbReference type="Rhea" id="RHEA-COMP:11032"/>
        <dbReference type="ChEBI" id="CHEBI:29950"/>
        <dbReference type="ChEBI" id="CHEBI:57287"/>
        <dbReference type="ChEBI" id="CHEBI:57379"/>
        <dbReference type="ChEBI" id="CHEBI:74151"/>
        <dbReference type="EC" id="2.3.1.225"/>
    </reaction>
</comment>
<evidence type="ECO:0000313" key="14">
    <source>
        <dbReference type="EMBL" id="CAL5220885.1"/>
    </source>
</evidence>
<accession>A0ABP1FLQ0</accession>
<keyword evidence="4 11" id="KW-0812">Transmembrane</keyword>
<sequence length="736" mass="80212">MSHTPVPNEATQQGNNGAAPENGHGTVPTAPARRKEPRHRGINTGLHHSFFGGRIVLGPDWMSLFGSAAMILLPTALFHAVISWRLIDPFTPAPVVVAAVMAAASMALLLTTALMDPGFIPRQPEDVEQGSVQPREFHVNGFTVSTKWCHTCHHYRPPRCSHCAICDNCVRKFDHHCPWVGNCIGERNYRFFLSFVFVTTAYDLYIHAWCWVWLAHLSRHLGISFGDAIGHSYDGPVALALICYTVLAFVFVGGLSGLHTYFTSNNKSTYEHFRSRAGSHENPYDVNCISNWEQVCCTGIPPRYPETRMSALRGAVEMQSMAGHITGPSAGQYPPQKPQPEALSAHAHPEGNPQRLPNGQAHLVAASARPEPAVDIHDTYDGSDEEIERQLPATESAPRGARRFSEKYSENRAQSAAGEESTEAQSLRKSAKFMPRYGSPTSSYRSTSPVRSSSPVRQYMPSHGYHGELPGHASQQQERQRPALATQPHPSNANGSGSSTTQEEQLQLQAHPVQLTPESEPTPAHSERPSFARDAALEEQERLESSQPAPAPGDPSPAASGHDSTAHRESLPEEPAATSHSERDADEARLRRRTDVELEMGSSGRGRLDSGSNELRAHSLRLSPDRQSEASGHENSSSSLTHMDSSGNSCLRGMPSQRVQSGLIGVMSGARDGNLDHQVRGEPESIGGNGGPQRQSRSLGSSSMQRQSLSEPGETPSNPEERPSSTEGRRWWRGGS</sequence>
<feature type="transmembrane region" description="Helical" evidence="11">
    <location>
        <begin position="64"/>
        <end position="87"/>
    </location>
</feature>
<evidence type="ECO:0000256" key="4">
    <source>
        <dbReference type="ARBA" id="ARBA00022692"/>
    </source>
</evidence>
<feature type="transmembrane region" description="Helical" evidence="11">
    <location>
        <begin position="93"/>
        <end position="115"/>
    </location>
</feature>